<dbReference type="InterPro" id="IPR028043">
    <property type="entry name" value="PAAT-like"/>
</dbReference>
<gene>
    <name evidence="1" type="primary">c7h10orf88</name>
</gene>
<reference evidence="1" key="1">
    <citation type="journal article" date="2010" name="Science">
        <title>The genome of the Western clawed frog Xenopus tropicalis.</title>
        <authorList>
            <person name="Hellsten U."/>
            <person name="Harland R.M."/>
            <person name="Gilchrist M.J."/>
            <person name="Hendrix D."/>
            <person name="Jurka J."/>
            <person name="Kapitonov V."/>
            <person name="Ovcharenko I."/>
            <person name="Putnam N.H."/>
            <person name="Shu S."/>
            <person name="Taher L."/>
            <person name="Blitz I.L."/>
            <person name="Blumberg B."/>
            <person name="Dichmann D.S."/>
            <person name="Dubchak I."/>
            <person name="Amaya E."/>
            <person name="Detter J.C."/>
            <person name="Fletcher R."/>
            <person name="Gerhard D.S."/>
            <person name="Goodstein D."/>
            <person name="Graves T."/>
            <person name="Grigoriev I.V."/>
            <person name="Grimwood J."/>
            <person name="Kawashima T."/>
            <person name="Lindquist E."/>
            <person name="Lucas S.M."/>
            <person name="Mead P.E."/>
            <person name="Mitros T."/>
            <person name="Ogino H."/>
            <person name="Ohta Y."/>
            <person name="Poliakov A.V."/>
            <person name="Pollet N."/>
            <person name="Robert J."/>
            <person name="Salamov A."/>
            <person name="Sater A.K."/>
            <person name="Schmutz J."/>
            <person name="Terry A."/>
            <person name="Vize P.D."/>
            <person name="Warren W.C."/>
            <person name="Wells D."/>
            <person name="Wills A."/>
            <person name="Wilson R.K."/>
            <person name="Zimmerman L.B."/>
            <person name="Zorn A.M."/>
            <person name="Grainger R."/>
            <person name="Grammer T."/>
            <person name="Khokha M.K."/>
            <person name="Richardson P.M."/>
            <person name="Rokhsar D.S."/>
        </authorList>
    </citation>
    <scope>NUCLEOTIDE SEQUENCE [LARGE SCALE GENOMIC DNA]</scope>
    <source>
        <strain evidence="1">Nigerian</strain>
    </source>
</reference>
<evidence type="ECO:0000313" key="1">
    <source>
        <dbReference type="Ensembl" id="ENSXETP00000064120"/>
    </source>
</evidence>
<dbReference type="PANTHER" id="PTHR14787:SF1">
    <property type="entry name" value="ATPASE PAAT"/>
    <property type="match status" value="1"/>
</dbReference>
<dbReference type="Bgee" id="ENSXETG00000031007">
    <property type="expression patterns" value="Expressed in testis and 13 other cell types or tissues"/>
</dbReference>
<proteinExistence type="predicted"/>
<dbReference type="AlphaFoldDB" id="A0A6I8Q6C9"/>
<protein>
    <submittedName>
        <fullName evidence="1">Chromosome 7 C10orf88 homolog</fullName>
    </submittedName>
</protein>
<dbReference type="FunCoup" id="A0A6I8Q6C9">
    <property type="interactions" value="1922"/>
</dbReference>
<dbReference type="GeneTree" id="ENSGT00390000017384"/>
<dbReference type="InParanoid" id="A0A6I8Q6C9"/>
<dbReference type="PANTHER" id="PTHR14787">
    <property type="entry name" value="C10ORF188 FAMILY MEMBER"/>
    <property type="match status" value="1"/>
</dbReference>
<reference evidence="1" key="2">
    <citation type="submission" date="2020-05" db="UniProtKB">
        <authorList>
            <consortium name="Ensembl"/>
        </authorList>
    </citation>
    <scope>IDENTIFICATION</scope>
</reference>
<name>A0A6I8Q6C9_XENTR</name>
<sequence length="444" mass="48025">MAADCSRCVRRIENLGRGRQTPVSCSSSWLCNEELGAILRVSLSDIPFGEDENPTREECVLLEAPASETGGPCELVLCCSAQGTERIRSLTICSQARTIEVYSVSQEGQDGEYLGTHRASKTYTVAGSGEDGAITLYETHLQLDFPVPSCKVKLLSLSGRQCVLLCRISVQISSVPESCSQAASFLGPAIDLDRVQSMMDSMGGKLSPGAEQLMGMVRAQQKHQSPFGAHFLQMLSGYEQGAGRNTKGAEPKLSNLVHSQLPSTSTEITHTQIPELPVLQEHRAPKKLGLPACDVTSAVSSLLQNPLSGLGGTSHESLMPLLHSLCLDKNLHTSKQREDKEEPCVPARGEKSESNIEKMVSVRMEQMERTLLDHIDKKMKSLQDHLDARLDLLMNVVQSKCIPSVSYLGSLGDTLPNGQPEYNGKGNCTCNGICDHISDISGVS</sequence>
<dbReference type="Pfam" id="PF14958">
    <property type="entry name" value="PAAT-like"/>
    <property type="match status" value="1"/>
</dbReference>
<accession>A0A6I8Q6C9</accession>
<organism evidence="1">
    <name type="scientific">Xenopus tropicalis</name>
    <name type="common">Western clawed frog</name>
    <name type="synonym">Silurana tropicalis</name>
    <dbReference type="NCBI Taxonomy" id="8364"/>
    <lineage>
        <taxon>Eukaryota</taxon>
        <taxon>Metazoa</taxon>
        <taxon>Chordata</taxon>
        <taxon>Craniata</taxon>
        <taxon>Vertebrata</taxon>
        <taxon>Euteleostomi</taxon>
        <taxon>Amphibia</taxon>
        <taxon>Batrachia</taxon>
        <taxon>Anura</taxon>
        <taxon>Pipoidea</taxon>
        <taxon>Pipidae</taxon>
        <taxon>Xenopodinae</taxon>
        <taxon>Xenopus</taxon>
        <taxon>Silurana</taxon>
    </lineage>
</organism>
<dbReference type="Ensembl" id="ENSXETT00000060885">
    <property type="protein sequence ID" value="ENSXETP00000064120"/>
    <property type="gene ID" value="ENSXETG00000031007"/>
</dbReference>